<dbReference type="InterPro" id="IPR001148">
    <property type="entry name" value="CA_dom"/>
</dbReference>
<dbReference type="EC" id="4.2.1.1" evidence="3"/>
<evidence type="ECO:0000256" key="5">
    <source>
        <dbReference type="ARBA" id="ARBA00022723"/>
    </source>
</evidence>
<comment type="similarity">
    <text evidence="2">Belongs to the alpha-carbonic anhydrase family.</text>
</comment>
<organism evidence="11 12">
    <name type="scientific">Mytilus edulis</name>
    <name type="common">Blue mussel</name>
    <dbReference type="NCBI Taxonomy" id="6550"/>
    <lineage>
        <taxon>Eukaryota</taxon>
        <taxon>Metazoa</taxon>
        <taxon>Spiralia</taxon>
        <taxon>Lophotrochozoa</taxon>
        <taxon>Mollusca</taxon>
        <taxon>Bivalvia</taxon>
        <taxon>Autobranchia</taxon>
        <taxon>Pteriomorphia</taxon>
        <taxon>Mytilida</taxon>
        <taxon>Mytiloidea</taxon>
        <taxon>Mytilidae</taxon>
        <taxon>Mytilinae</taxon>
        <taxon>Mytilus</taxon>
    </lineage>
</organism>
<evidence type="ECO:0000259" key="10">
    <source>
        <dbReference type="PROSITE" id="PS51144"/>
    </source>
</evidence>
<evidence type="ECO:0000256" key="6">
    <source>
        <dbReference type="ARBA" id="ARBA00022833"/>
    </source>
</evidence>
<accession>A0A8S3QJ44</accession>
<evidence type="ECO:0000256" key="7">
    <source>
        <dbReference type="ARBA" id="ARBA00023239"/>
    </source>
</evidence>
<name>A0A8S3QJ44_MYTED</name>
<keyword evidence="12" id="KW-1185">Reference proteome</keyword>
<evidence type="ECO:0000256" key="2">
    <source>
        <dbReference type="ARBA" id="ARBA00010718"/>
    </source>
</evidence>
<keyword evidence="5" id="KW-0479">Metal-binding</keyword>
<evidence type="ECO:0000313" key="12">
    <source>
        <dbReference type="Proteomes" id="UP000683360"/>
    </source>
</evidence>
<dbReference type="PROSITE" id="PS51144">
    <property type="entry name" value="ALPHA_CA_2"/>
    <property type="match status" value="1"/>
</dbReference>
<dbReference type="Gene3D" id="3.10.200.10">
    <property type="entry name" value="Alpha carbonic anhydrase"/>
    <property type="match status" value="1"/>
</dbReference>
<dbReference type="PANTHER" id="PTHR18952">
    <property type="entry name" value="CARBONIC ANHYDRASE"/>
    <property type="match status" value="1"/>
</dbReference>
<proteinExistence type="inferred from homology"/>
<gene>
    <name evidence="11" type="ORF">MEDL_10312</name>
</gene>
<dbReference type="Pfam" id="PF00194">
    <property type="entry name" value="Carb_anhydrase"/>
    <property type="match status" value="1"/>
</dbReference>
<comment type="subcellular location">
    <subcellularLocation>
        <location evidence="1">Secreted</location>
    </subcellularLocation>
</comment>
<keyword evidence="9" id="KW-0732">Signal</keyword>
<feature type="chain" id="PRO_5035842813" description="carbonic anhydrase" evidence="9">
    <location>
        <begin position="23"/>
        <end position="422"/>
    </location>
</feature>
<comment type="catalytic activity">
    <reaction evidence="8">
        <text>hydrogencarbonate + H(+) = CO2 + H2O</text>
        <dbReference type="Rhea" id="RHEA:10748"/>
        <dbReference type="ChEBI" id="CHEBI:15377"/>
        <dbReference type="ChEBI" id="CHEBI:15378"/>
        <dbReference type="ChEBI" id="CHEBI:16526"/>
        <dbReference type="ChEBI" id="CHEBI:17544"/>
        <dbReference type="EC" id="4.2.1.1"/>
    </reaction>
</comment>
<dbReference type="CDD" id="cd00326">
    <property type="entry name" value="alpha_CA"/>
    <property type="match status" value="1"/>
</dbReference>
<evidence type="ECO:0000256" key="9">
    <source>
        <dbReference type="SAM" id="SignalP"/>
    </source>
</evidence>
<dbReference type="GO" id="GO:0005576">
    <property type="term" value="C:extracellular region"/>
    <property type="evidence" value="ECO:0007669"/>
    <property type="project" value="UniProtKB-SubCell"/>
</dbReference>
<dbReference type="InterPro" id="IPR023561">
    <property type="entry name" value="Carbonic_anhydrase_a-class"/>
</dbReference>
<evidence type="ECO:0000256" key="1">
    <source>
        <dbReference type="ARBA" id="ARBA00004613"/>
    </source>
</evidence>
<dbReference type="EMBL" id="CAJPWZ010000516">
    <property type="protein sequence ID" value="CAG2195358.1"/>
    <property type="molecule type" value="Genomic_DNA"/>
</dbReference>
<evidence type="ECO:0000256" key="3">
    <source>
        <dbReference type="ARBA" id="ARBA00012925"/>
    </source>
</evidence>
<dbReference type="OrthoDB" id="429145at2759"/>
<protein>
    <recommendedName>
        <fullName evidence="3">carbonic anhydrase</fullName>
        <ecNumber evidence="3">4.2.1.1</ecNumber>
    </recommendedName>
</protein>
<feature type="signal peptide" evidence="9">
    <location>
        <begin position="1"/>
        <end position="22"/>
    </location>
</feature>
<evidence type="ECO:0000313" key="11">
    <source>
        <dbReference type="EMBL" id="CAG2195358.1"/>
    </source>
</evidence>
<dbReference type="InterPro" id="IPR036398">
    <property type="entry name" value="CA_dom_sf"/>
</dbReference>
<dbReference type="GO" id="GO:0004089">
    <property type="term" value="F:carbonate dehydratase activity"/>
    <property type="evidence" value="ECO:0007669"/>
    <property type="project" value="UniProtKB-EC"/>
</dbReference>
<dbReference type="PANTHER" id="PTHR18952:SF265">
    <property type="entry name" value="CARBONIC ANHYDRASE"/>
    <property type="match status" value="1"/>
</dbReference>
<keyword evidence="7 11" id="KW-0456">Lyase</keyword>
<dbReference type="GO" id="GO:0005886">
    <property type="term" value="C:plasma membrane"/>
    <property type="evidence" value="ECO:0007669"/>
    <property type="project" value="TreeGrafter"/>
</dbReference>
<feature type="domain" description="Alpha-carbonic anhydrase" evidence="10">
    <location>
        <begin position="31"/>
        <end position="283"/>
    </location>
</feature>
<sequence>MTSKVMSLIFCIETILLQANEANEEVQALMPPRAIEAPPFWSCLADYEMCAGTMQSPVNIETRRVVKNNKISRFSFSELRKTAGIKMELKNTGLAVEVQFPDIQPIIKGGGLPGPHQLLEFHFHWGDNSQRGSEHTINGQHSALEAHFVFVPTRDDPKHFAAVIGVMIYAGSYNPNYEHIVSKLKDVRNIGDKTVLDNFPIMDLFPESTRCWYRYCGSLTTPPCTETVIWTVFEQSICMSEDQISEFRKLMGEPEVFTEENNHIVDTFRPVQPLLQRKVSLSCPRRGKYYYGQSHRNANEYGCINHGYGKRKSHKTYYNHVSGSNSCLWISEFQKLMGEPALFTEGKNNIVDTFRPVQLLLQRKVSLSCPRRRKYYYGQSRRNANEYDCINHGYGKRKSHKTYYNHSSGTNSCLSVDWYRKQ</sequence>
<dbReference type="SMART" id="SM01057">
    <property type="entry name" value="Carb_anhydrase"/>
    <property type="match status" value="1"/>
</dbReference>
<dbReference type="Proteomes" id="UP000683360">
    <property type="component" value="Unassembled WGS sequence"/>
</dbReference>
<reference evidence="11" key="1">
    <citation type="submission" date="2021-03" db="EMBL/GenBank/DDBJ databases">
        <authorList>
            <person name="Bekaert M."/>
        </authorList>
    </citation>
    <scope>NUCLEOTIDE SEQUENCE</scope>
</reference>
<keyword evidence="6" id="KW-0862">Zinc</keyword>
<dbReference type="AlphaFoldDB" id="A0A8S3QJ44"/>
<dbReference type="SUPFAM" id="SSF51069">
    <property type="entry name" value="Carbonic anhydrase"/>
    <property type="match status" value="1"/>
</dbReference>
<keyword evidence="4" id="KW-0964">Secreted</keyword>
<comment type="caution">
    <text evidence="11">The sequence shown here is derived from an EMBL/GenBank/DDBJ whole genome shotgun (WGS) entry which is preliminary data.</text>
</comment>
<dbReference type="GO" id="GO:0008270">
    <property type="term" value="F:zinc ion binding"/>
    <property type="evidence" value="ECO:0007669"/>
    <property type="project" value="InterPro"/>
</dbReference>
<evidence type="ECO:0000256" key="8">
    <source>
        <dbReference type="ARBA" id="ARBA00048348"/>
    </source>
</evidence>
<evidence type="ECO:0000256" key="4">
    <source>
        <dbReference type="ARBA" id="ARBA00022525"/>
    </source>
</evidence>